<dbReference type="Gene3D" id="3.30.450.20">
    <property type="entry name" value="PAS domain"/>
    <property type="match status" value="1"/>
</dbReference>
<dbReference type="CDD" id="cd00130">
    <property type="entry name" value="PAS"/>
    <property type="match status" value="1"/>
</dbReference>
<dbReference type="EMBL" id="MT144801">
    <property type="protein sequence ID" value="QJH99657.1"/>
    <property type="molecule type" value="Genomic_DNA"/>
</dbReference>
<dbReference type="InterPro" id="IPR000014">
    <property type="entry name" value="PAS"/>
</dbReference>
<organism evidence="2">
    <name type="scientific">viral metagenome</name>
    <dbReference type="NCBI Taxonomy" id="1070528"/>
    <lineage>
        <taxon>unclassified sequences</taxon>
        <taxon>metagenomes</taxon>
        <taxon>organismal metagenomes</taxon>
    </lineage>
</organism>
<dbReference type="AlphaFoldDB" id="A0A6M3XQM7"/>
<dbReference type="Pfam" id="PF08448">
    <property type="entry name" value="PAS_4"/>
    <property type="match status" value="1"/>
</dbReference>
<evidence type="ECO:0000259" key="1">
    <source>
        <dbReference type="Pfam" id="PF08448"/>
    </source>
</evidence>
<evidence type="ECO:0000313" key="2">
    <source>
        <dbReference type="EMBL" id="QJH99657.1"/>
    </source>
</evidence>
<name>A0A6M3XQM7_9ZZZZ</name>
<protein>
    <recommendedName>
        <fullName evidence="1">PAS fold-4 domain-containing protein</fullName>
    </recommendedName>
</protein>
<reference evidence="2" key="1">
    <citation type="submission" date="2020-03" db="EMBL/GenBank/DDBJ databases">
        <title>The deep terrestrial virosphere.</title>
        <authorList>
            <person name="Holmfeldt K."/>
            <person name="Nilsson E."/>
            <person name="Simone D."/>
            <person name="Lopez-Fernandez M."/>
            <person name="Wu X."/>
            <person name="de Brujin I."/>
            <person name="Lundin D."/>
            <person name="Andersson A."/>
            <person name="Bertilsson S."/>
            <person name="Dopson M."/>
        </authorList>
    </citation>
    <scope>NUCLEOTIDE SEQUENCE</scope>
    <source>
        <strain evidence="2">TM448B01641</strain>
    </source>
</reference>
<dbReference type="NCBIfam" id="TIGR00229">
    <property type="entry name" value="sensory_box"/>
    <property type="match status" value="1"/>
</dbReference>
<sequence>MKKNLERIKELTEELTVIPYFNEEIMSMFLENSPIVSWIKDADGKYIFANNSFLLRFNIKENIIGKSDKDYFPEDVVEKLRENDLMILEKNEKLELYENVPTPNGKMHKWFVIKFPLILQNKSYVGGFAVDITSGVEVNV</sequence>
<dbReference type="SUPFAM" id="SSF55785">
    <property type="entry name" value="PYP-like sensor domain (PAS domain)"/>
    <property type="match status" value="1"/>
</dbReference>
<accession>A0A6M3XQM7</accession>
<proteinExistence type="predicted"/>
<dbReference type="InterPro" id="IPR035965">
    <property type="entry name" value="PAS-like_dom_sf"/>
</dbReference>
<dbReference type="InterPro" id="IPR013656">
    <property type="entry name" value="PAS_4"/>
</dbReference>
<gene>
    <name evidence="2" type="ORF">TM448B01641_0005</name>
</gene>
<feature type="domain" description="PAS fold-4" evidence="1">
    <location>
        <begin position="30"/>
        <end position="133"/>
    </location>
</feature>